<gene>
    <name evidence="4" type="ORF">AWC12_24875</name>
</gene>
<protein>
    <submittedName>
        <fullName evidence="4">Ribose-5-phosphate isomerase</fullName>
    </submittedName>
</protein>
<dbReference type="NCBIfam" id="TIGR00689">
    <property type="entry name" value="rpiB_lacA_lacB"/>
    <property type="match status" value="1"/>
</dbReference>
<feature type="active site" description="Proton donor" evidence="3">
    <location>
        <position position="98"/>
    </location>
</feature>
<dbReference type="InterPro" id="IPR051812">
    <property type="entry name" value="SPI_LacAB/RpiB"/>
</dbReference>
<organism evidence="4 5">
    <name type="scientific">Mycolicibacterium iranicum</name>
    <name type="common">Mycobacterium iranicum</name>
    <dbReference type="NCBI Taxonomy" id="912594"/>
    <lineage>
        <taxon>Bacteria</taxon>
        <taxon>Bacillati</taxon>
        <taxon>Actinomycetota</taxon>
        <taxon>Actinomycetes</taxon>
        <taxon>Mycobacteriales</taxon>
        <taxon>Mycobacteriaceae</taxon>
        <taxon>Mycolicibacterium</taxon>
    </lineage>
</organism>
<evidence type="ECO:0000313" key="5">
    <source>
        <dbReference type="Proteomes" id="UP000193622"/>
    </source>
</evidence>
<dbReference type="PANTHER" id="PTHR43732:SF1">
    <property type="entry name" value="RIBOSE 5-PHOSPHATE ISOMERASE"/>
    <property type="match status" value="1"/>
</dbReference>
<accession>A0A1X1WBF6</accession>
<dbReference type="InterPro" id="IPR036569">
    <property type="entry name" value="RpiB_LacA_LacB_sf"/>
</dbReference>
<dbReference type="AlphaFoldDB" id="A0A1X1WBF6"/>
<proteinExistence type="inferred from homology"/>
<comment type="similarity">
    <text evidence="1">Belongs to the LacAB/RpiB family.</text>
</comment>
<dbReference type="PIRSF" id="PIRSF005384">
    <property type="entry name" value="RpiB_LacA_B"/>
    <property type="match status" value="1"/>
</dbReference>
<reference evidence="4 5" key="1">
    <citation type="submission" date="2016-01" db="EMBL/GenBank/DDBJ databases">
        <title>The new phylogeny of the genus Mycobacterium.</title>
        <authorList>
            <person name="Tarcisio F."/>
            <person name="Conor M."/>
            <person name="Antonella G."/>
            <person name="Elisabetta G."/>
            <person name="Giulia F.S."/>
            <person name="Sara T."/>
            <person name="Anna F."/>
            <person name="Clotilde B."/>
            <person name="Roberto B."/>
            <person name="Veronica D.S."/>
            <person name="Fabio R."/>
            <person name="Monica P."/>
            <person name="Olivier J."/>
            <person name="Enrico T."/>
            <person name="Nicola S."/>
        </authorList>
    </citation>
    <scope>NUCLEOTIDE SEQUENCE [LARGE SCALE GENOMIC DNA]</scope>
    <source>
        <strain evidence="4 5">DSM 45541</strain>
    </source>
</reference>
<dbReference type="Proteomes" id="UP000193622">
    <property type="component" value="Unassembled WGS sequence"/>
</dbReference>
<dbReference type="NCBIfam" id="NF004051">
    <property type="entry name" value="PRK05571.1"/>
    <property type="match status" value="1"/>
</dbReference>
<evidence type="ECO:0000256" key="1">
    <source>
        <dbReference type="ARBA" id="ARBA00008754"/>
    </source>
</evidence>
<dbReference type="Gene3D" id="3.40.1400.10">
    <property type="entry name" value="Sugar-phosphate isomerase, RpiB/LacA/LacB"/>
    <property type="match status" value="1"/>
</dbReference>
<evidence type="ECO:0000256" key="3">
    <source>
        <dbReference type="PIRSR" id="PIRSR005384-1"/>
    </source>
</evidence>
<evidence type="ECO:0000313" key="4">
    <source>
        <dbReference type="EMBL" id="ORV83840.1"/>
    </source>
</evidence>
<dbReference type="GO" id="GO:0005975">
    <property type="term" value="P:carbohydrate metabolic process"/>
    <property type="evidence" value="ECO:0007669"/>
    <property type="project" value="InterPro"/>
</dbReference>
<dbReference type="InterPro" id="IPR003500">
    <property type="entry name" value="RpiB_LacA_LacB"/>
</dbReference>
<dbReference type="EMBL" id="LQPC01000049">
    <property type="protein sequence ID" value="ORV83840.1"/>
    <property type="molecule type" value="Genomic_DNA"/>
</dbReference>
<dbReference type="GO" id="GO:0016861">
    <property type="term" value="F:intramolecular oxidoreductase activity, interconverting aldoses and ketoses"/>
    <property type="evidence" value="ECO:0007669"/>
    <property type="project" value="UniProtKB-ARBA"/>
</dbReference>
<evidence type="ECO:0000256" key="2">
    <source>
        <dbReference type="ARBA" id="ARBA00023235"/>
    </source>
</evidence>
<sequence>MRIALGNDHAGYSLKAHVRAVLENLGHEMIDTGAQDDNPVDFPDVTWDTCEPVLRGDADRAVLVCGTGQGAVMAANKIPGIRCALAHDVYSAHQAVEHDDANALAMGAWVIGRATAGEVIESFLGARFDDDEDTVRRVRKLHELERNAARQLAGELSKEITQ</sequence>
<keyword evidence="2 4" id="KW-0413">Isomerase</keyword>
<name>A0A1X1WBF6_MYCIR</name>
<comment type="caution">
    <text evidence="4">The sequence shown here is derived from an EMBL/GenBank/DDBJ whole genome shotgun (WGS) entry which is preliminary data.</text>
</comment>
<dbReference type="RefSeq" id="WP_085177607.1">
    <property type="nucleotide sequence ID" value="NZ_LQPC01000049.1"/>
</dbReference>
<dbReference type="Pfam" id="PF02502">
    <property type="entry name" value="LacAB_rpiB"/>
    <property type="match status" value="1"/>
</dbReference>
<dbReference type="SUPFAM" id="SSF89623">
    <property type="entry name" value="Ribose/Galactose isomerase RpiB/AlsB"/>
    <property type="match status" value="1"/>
</dbReference>
<feature type="active site" description="Proton acceptor" evidence="3">
    <location>
        <position position="65"/>
    </location>
</feature>
<dbReference type="PANTHER" id="PTHR43732">
    <property type="entry name" value="RIBOSE 5-PHOSPHATE ISOMERASE-RELATED"/>
    <property type="match status" value="1"/>
</dbReference>